<keyword evidence="5" id="KW-1185">Reference proteome</keyword>
<gene>
    <name evidence="1" type="ordered locus">PMN2A_1924</name>
    <name evidence="2" type="ordered locus">PMN2A_2023</name>
    <name evidence="3" type="ordered locus">PMN2A_2062</name>
    <name evidence="4" type="ordered locus">PMN2A_2078</name>
</gene>
<dbReference type="EMBL" id="CP000095">
    <property type="protein sequence ID" value="ABU23990.1"/>
    <property type="molecule type" value="Genomic_DNA"/>
</dbReference>
<dbReference type="AlphaFoldDB" id="A7MDC2"/>
<dbReference type="KEGG" id="pmn:PMN2A_2062"/>
<evidence type="ECO:0000313" key="3">
    <source>
        <dbReference type="EMBL" id="ABU23990.1"/>
    </source>
</evidence>
<proteinExistence type="predicted"/>
<reference evidence="1 5" key="1">
    <citation type="journal article" date="2007" name="PLoS Genet.">
        <title>Patterns and implications of gene gain and loss in the evolution of Prochlorococcus.</title>
        <authorList>
            <person name="Kettler G.C."/>
            <person name="Martiny A.C."/>
            <person name="Huang K."/>
            <person name="Zucker J."/>
            <person name="Coleman M.L."/>
            <person name="Rodrigue S."/>
            <person name="Chen F."/>
            <person name="Lapidus A."/>
            <person name="Ferriera S."/>
            <person name="Johnson J."/>
            <person name="Steglich C."/>
            <person name="Church G.M."/>
            <person name="Richardson P."/>
            <person name="Chisholm S.W."/>
        </authorList>
    </citation>
    <scope>NUCLEOTIDE SEQUENCE [LARGE SCALE GENOMIC DNA]</scope>
    <source>
        <strain evidence="1 5">NATL2A</strain>
    </source>
</reference>
<evidence type="ECO:0000313" key="1">
    <source>
        <dbReference type="EMBL" id="ABU23860.1"/>
    </source>
</evidence>
<protein>
    <submittedName>
        <fullName evidence="1">Uncharacterized protein</fullName>
    </submittedName>
</protein>
<dbReference type="EMBL" id="CP000095">
    <property type="protein sequence ID" value="ABU23860.1"/>
    <property type="molecule type" value="Genomic_DNA"/>
</dbReference>
<dbReference type="HOGENOM" id="CLU_3347276_0_0_3"/>
<reference evidence="1" key="2">
    <citation type="submission" date="2007-08" db="EMBL/GenBank/DDBJ databases">
        <authorList>
            <person name="Copeland A."/>
            <person name="Lucas S."/>
            <person name="Lapidus A."/>
            <person name="Barry K."/>
            <person name="Detter J.C."/>
            <person name="Glavina T."/>
            <person name="Hammon N."/>
            <person name="Israni S."/>
            <person name="Pitluck S."/>
            <person name="Thiel J."/>
            <person name="Schmutz J."/>
            <person name="Larimer F."/>
            <person name="Land M."/>
            <person name="Lykidis A."/>
            <person name="Richardson P."/>
        </authorList>
    </citation>
    <scope>NUCLEOTIDE SEQUENCE</scope>
    <source>
        <strain evidence="1">NATL2A</strain>
    </source>
</reference>
<evidence type="ECO:0000313" key="4">
    <source>
        <dbReference type="EMBL" id="ABU24004.1"/>
    </source>
</evidence>
<accession>A7MDC2</accession>
<name>A7MDC2_PROMT</name>
<dbReference type="EMBL" id="CP000095">
    <property type="protein sequence ID" value="ABU24004.1"/>
    <property type="molecule type" value="Genomic_DNA"/>
</dbReference>
<dbReference type="KEGG" id="pmn:PMN2A_1924"/>
<sequence>MLLSRIVLLDGCIVFNSYLLVVIGLENSRNDLTCCEV</sequence>
<dbReference type="Proteomes" id="UP000002535">
    <property type="component" value="Chromosome"/>
</dbReference>
<dbReference type="KEGG" id="pmn:PMN2A_2023"/>
<evidence type="ECO:0000313" key="2">
    <source>
        <dbReference type="EMBL" id="ABU23955.1"/>
    </source>
</evidence>
<dbReference type="EMBL" id="CP000095">
    <property type="protein sequence ID" value="ABU23955.1"/>
    <property type="molecule type" value="Genomic_DNA"/>
</dbReference>
<evidence type="ECO:0000313" key="5">
    <source>
        <dbReference type="Proteomes" id="UP000002535"/>
    </source>
</evidence>
<dbReference type="KEGG" id="pmn:PMN2A_2078"/>
<organism evidence="1 5">
    <name type="scientific">Prochlorococcus marinus (strain NATL2A)</name>
    <dbReference type="NCBI Taxonomy" id="59920"/>
    <lineage>
        <taxon>Bacteria</taxon>
        <taxon>Bacillati</taxon>
        <taxon>Cyanobacteriota</taxon>
        <taxon>Cyanophyceae</taxon>
        <taxon>Synechococcales</taxon>
        <taxon>Prochlorococcaceae</taxon>
        <taxon>Prochlorococcus</taxon>
    </lineage>
</organism>
<dbReference type="STRING" id="59920.PMN2A_1924"/>